<organism evidence="3 4">
    <name type="scientific">Larkinella bovis</name>
    <dbReference type="NCBI Taxonomy" id="683041"/>
    <lineage>
        <taxon>Bacteria</taxon>
        <taxon>Pseudomonadati</taxon>
        <taxon>Bacteroidota</taxon>
        <taxon>Cytophagia</taxon>
        <taxon>Cytophagales</taxon>
        <taxon>Spirosomataceae</taxon>
        <taxon>Larkinella</taxon>
    </lineage>
</organism>
<dbReference type="Gene3D" id="3.90.550.10">
    <property type="entry name" value="Spore Coat Polysaccharide Biosynthesis Protein SpsA, Chain A"/>
    <property type="match status" value="1"/>
</dbReference>
<gene>
    <name evidence="3" type="ORF">ACFPMF_07025</name>
</gene>
<keyword evidence="3" id="KW-0808">Transferase</keyword>
<accession>A0ABW0I962</accession>
<reference evidence="4" key="1">
    <citation type="journal article" date="2019" name="Int. J. Syst. Evol. Microbiol.">
        <title>The Global Catalogue of Microorganisms (GCM) 10K type strain sequencing project: providing services to taxonomists for standard genome sequencing and annotation.</title>
        <authorList>
            <consortium name="The Broad Institute Genomics Platform"/>
            <consortium name="The Broad Institute Genome Sequencing Center for Infectious Disease"/>
            <person name="Wu L."/>
            <person name="Ma J."/>
        </authorList>
    </citation>
    <scope>NUCLEOTIDE SEQUENCE [LARGE SCALE GENOMIC DNA]</scope>
    <source>
        <strain evidence="4">CCUG 55250</strain>
    </source>
</reference>
<comment type="similarity">
    <text evidence="1">Belongs to the glycosyltransferase 2 family. WaaE/KdtX subfamily.</text>
</comment>
<protein>
    <submittedName>
        <fullName evidence="3">Glycosyltransferase family 2 protein</fullName>
        <ecNumber evidence="3">2.4.-.-</ecNumber>
    </submittedName>
</protein>
<dbReference type="CDD" id="cd02511">
    <property type="entry name" value="Beta4Glucosyltransferase"/>
    <property type="match status" value="1"/>
</dbReference>
<evidence type="ECO:0000256" key="1">
    <source>
        <dbReference type="ARBA" id="ARBA00038494"/>
    </source>
</evidence>
<dbReference type="GO" id="GO:0016757">
    <property type="term" value="F:glycosyltransferase activity"/>
    <property type="evidence" value="ECO:0007669"/>
    <property type="project" value="UniProtKB-KW"/>
</dbReference>
<dbReference type="Proteomes" id="UP001596106">
    <property type="component" value="Unassembled WGS sequence"/>
</dbReference>
<evidence type="ECO:0000313" key="4">
    <source>
        <dbReference type="Proteomes" id="UP001596106"/>
    </source>
</evidence>
<evidence type="ECO:0000313" key="3">
    <source>
        <dbReference type="EMBL" id="MFC5409050.1"/>
    </source>
</evidence>
<dbReference type="RefSeq" id="WP_379842599.1">
    <property type="nucleotide sequence ID" value="NZ_JBHSMA010000001.1"/>
</dbReference>
<comment type="caution">
    <text evidence="3">The sequence shown here is derived from an EMBL/GenBank/DDBJ whole genome shotgun (WGS) entry which is preliminary data.</text>
</comment>
<dbReference type="InterPro" id="IPR001173">
    <property type="entry name" value="Glyco_trans_2-like"/>
</dbReference>
<dbReference type="EC" id="2.4.-.-" evidence="3"/>
<name>A0ABW0I962_9BACT</name>
<dbReference type="InterPro" id="IPR029044">
    <property type="entry name" value="Nucleotide-diphossugar_trans"/>
</dbReference>
<dbReference type="SUPFAM" id="SSF53448">
    <property type="entry name" value="Nucleotide-diphospho-sugar transferases"/>
    <property type="match status" value="1"/>
</dbReference>
<dbReference type="PANTHER" id="PTHR43630">
    <property type="entry name" value="POLY-BETA-1,6-N-ACETYL-D-GLUCOSAMINE SYNTHASE"/>
    <property type="match status" value="1"/>
</dbReference>
<keyword evidence="3" id="KW-0328">Glycosyltransferase</keyword>
<sequence length="278" mass="31020">MKQPVKIPVSVVMITLNAERTLKQVLESVVDWADEIVIVDSGSADQTVAIAERFDCRIFDRKFTGFGAQKQFAIDQAHNPWVLILDADELVTEPLADEIVTLFSNGLPDCSGYTLPRNLIFLGRVLRHSGQNRQPVLRLFDRRQGGMTLVPVHESVRVEGAVGHLSGILVHYSYGSLHDYVLKMNQYTTLSAEEMAQRHKKATVALQGVRFLFTFAKIYVLKGGFLDGYPGFVWALLSAVYPVIKYSKLQEIQDGAEKPQTQPLLVVEKGVHSLNGTH</sequence>
<proteinExistence type="inferred from homology"/>
<dbReference type="EMBL" id="JBHSMA010000001">
    <property type="protein sequence ID" value="MFC5409050.1"/>
    <property type="molecule type" value="Genomic_DNA"/>
</dbReference>
<feature type="domain" description="Glycosyltransferase 2-like" evidence="2">
    <location>
        <begin position="10"/>
        <end position="121"/>
    </location>
</feature>
<evidence type="ECO:0000259" key="2">
    <source>
        <dbReference type="Pfam" id="PF00535"/>
    </source>
</evidence>
<keyword evidence="4" id="KW-1185">Reference proteome</keyword>
<dbReference type="PANTHER" id="PTHR43630:SF2">
    <property type="entry name" value="GLYCOSYLTRANSFERASE"/>
    <property type="match status" value="1"/>
</dbReference>
<dbReference type="Pfam" id="PF00535">
    <property type="entry name" value="Glycos_transf_2"/>
    <property type="match status" value="1"/>
</dbReference>